<evidence type="ECO:0000256" key="3">
    <source>
        <dbReference type="ARBA" id="ARBA00012374"/>
    </source>
</evidence>
<evidence type="ECO:0000256" key="2">
    <source>
        <dbReference type="ARBA" id="ARBA00010621"/>
    </source>
</evidence>
<dbReference type="GO" id="GO:0050380">
    <property type="term" value="F:undecaprenyl-diphosphatase activity"/>
    <property type="evidence" value="ECO:0007669"/>
    <property type="project" value="UniProtKB-UniRule"/>
</dbReference>
<comment type="caution">
    <text evidence="15">The sequence shown here is derived from an EMBL/GenBank/DDBJ whole genome shotgun (WGS) entry which is preliminary data.</text>
</comment>
<dbReference type="GO" id="GO:0009252">
    <property type="term" value="P:peptidoglycan biosynthetic process"/>
    <property type="evidence" value="ECO:0007669"/>
    <property type="project" value="UniProtKB-KW"/>
</dbReference>
<evidence type="ECO:0000256" key="10">
    <source>
        <dbReference type="ARBA" id="ARBA00023251"/>
    </source>
</evidence>
<dbReference type="Pfam" id="PF02673">
    <property type="entry name" value="BacA"/>
    <property type="match status" value="1"/>
</dbReference>
<keyword evidence="14" id="KW-0133">Cell shape</keyword>
<evidence type="ECO:0000256" key="6">
    <source>
        <dbReference type="ARBA" id="ARBA00022692"/>
    </source>
</evidence>
<comment type="catalytic activity">
    <reaction evidence="13 14">
        <text>di-trans,octa-cis-undecaprenyl diphosphate + H2O = di-trans,octa-cis-undecaprenyl phosphate + phosphate + H(+)</text>
        <dbReference type="Rhea" id="RHEA:28094"/>
        <dbReference type="ChEBI" id="CHEBI:15377"/>
        <dbReference type="ChEBI" id="CHEBI:15378"/>
        <dbReference type="ChEBI" id="CHEBI:43474"/>
        <dbReference type="ChEBI" id="CHEBI:58405"/>
        <dbReference type="ChEBI" id="CHEBI:60392"/>
        <dbReference type="EC" id="3.6.1.27"/>
    </reaction>
</comment>
<feature type="transmembrane region" description="Helical" evidence="14">
    <location>
        <begin position="74"/>
        <end position="97"/>
    </location>
</feature>
<feature type="transmembrane region" description="Helical" evidence="14">
    <location>
        <begin position="209"/>
        <end position="232"/>
    </location>
</feature>
<dbReference type="Proteomes" id="UP000228503">
    <property type="component" value="Unassembled WGS sequence"/>
</dbReference>
<organism evidence="15 16">
    <name type="scientific">Candidatus Roizmanbacteria bacterium CG_4_10_14_0_2_um_filter_39_13</name>
    <dbReference type="NCBI Taxonomy" id="1974825"/>
    <lineage>
        <taxon>Bacteria</taxon>
        <taxon>Candidatus Roizmaniibacteriota</taxon>
    </lineage>
</organism>
<evidence type="ECO:0000256" key="12">
    <source>
        <dbReference type="ARBA" id="ARBA00032932"/>
    </source>
</evidence>
<proteinExistence type="inferred from homology"/>
<gene>
    <name evidence="14" type="primary">uppP</name>
    <name evidence="15" type="ORF">COY16_05740</name>
</gene>
<evidence type="ECO:0000313" key="15">
    <source>
        <dbReference type="EMBL" id="PIZ61911.1"/>
    </source>
</evidence>
<evidence type="ECO:0000256" key="4">
    <source>
        <dbReference type="ARBA" id="ARBA00021581"/>
    </source>
</evidence>
<evidence type="ECO:0000256" key="11">
    <source>
        <dbReference type="ARBA" id="ARBA00032707"/>
    </source>
</evidence>
<dbReference type="PANTHER" id="PTHR30622:SF3">
    <property type="entry name" value="UNDECAPRENYL-DIPHOSPHATASE"/>
    <property type="match status" value="1"/>
</dbReference>
<keyword evidence="10 14" id="KW-0046">Antibiotic resistance</keyword>
<feature type="transmembrane region" description="Helical" evidence="14">
    <location>
        <begin position="143"/>
        <end position="171"/>
    </location>
</feature>
<dbReference type="GO" id="GO:0008360">
    <property type="term" value="P:regulation of cell shape"/>
    <property type="evidence" value="ECO:0007669"/>
    <property type="project" value="UniProtKB-KW"/>
</dbReference>
<evidence type="ECO:0000256" key="14">
    <source>
        <dbReference type="HAMAP-Rule" id="MF_01006"/>
    </source>
</evidence>
<keyword evidence="8 14" id="KW-1133">Transmembrane helix</keyword>
<feature type="transmembrane region" description="Helical" evidence="14">
    <location>
        <begin position="177"/>
        <end position="197"/>
    </location>
</feature>
<evidence type="ECO:0000256" key="1">
    <source>
        <dbReference type="ARBA" id="ARBA00004651"/>
    </source>
</evidence>
<dbReference type="GO" id="GO:0071555">
    <property type="term" value="P:cell wall organization"/>
    <property type="evidence" value="ECO:0007669"/>
    <property type="project" value="UniProtKB-KW"/>
</dbReference>
<dbReference type="EC" id="3.6.1.27" evidence="3 14"/>
<accession>A0A2M7TVS0</accession>
<dbReference type="PANTHER" id="PTHR30622">
    <property type="entry name" value="UNDECAPRENYL-DIPHOSPHATASE"/>
    <property type="match status" value="1"/>
</dbReference>
<evidence type="ECO:0000256" key="8">
    <source>
        <dbReference type="ARBA" id="ARBA00022989"/>
    </source>
</evidence>
<keyword evidence="14" id="KW-0961">Cell wall biogenesis/degradation</keyword>
<comment type="miscellaneous">
    <text evidence="14">Bacitracin is thought to be involved in the inhibition of peptidoglycan synthesis by sequestering undecaprenyl diphosphate, thereby reducing the pool of lipid carrier available.</text>
</comment>
<keyword evidence="14" id="KW-0573">Peptidoglycan synthesis</keyword>
<dbReference type="EMBL" id="PFOB01000072">
    <property type="protein sequence ID" value="PIZ61911.1"/>
    <property type="molecule type" value="Genomic_DNA"/>
</dbReference>
<keyword evidence="9 14" id="KW-0472">Membrane</keyword>
<dbReference type="GO" id="GO:0005886">
    <property type="term" value="C:plasma membrane"/>
    <property type="evidence" value="ECO:0007669"/>
    <property type="project" value="UniProtKB-SubCell"/>
</dbReference>
<feature type="transmembrane region" description="Helical" evidence="14">
    <location>
        <begin position="7"/>
        <end position="29"/>
    </location>
</feature>
<comment type="function">
    <text evidence="14">Catalyzes the dephosphorylation of undecaprenyl diphosphate (UPP). Confers resistance to bacitracin.</text>
</comment>
<name>A0A2M7TVS0_9BACT</name>
<evidence type="ECO:0000256" key="13">
    <source>
        <dbReference type="ARBA" id="ARBA00047594"/>
    </source>
</evidence>
<keyword evidence="5 14" id="KW-1003">Cell membrane</keyword>
<keyword evidence="6 14" id="KW-0812">Transmembrane</keyword>
<dbReference type="GO" id="GO:0046677">
    <property type="term" value="P:response to antibiotic"/>
    <property type="evidence" value="ECO:0007669"/>
    <property type="project" value="UniProtKB-UniRule"/>
</dbReference>
<dbReference type="HAMAP" id="MF_01006">
    <property type="entry name" value="Undec_diphosphatase"/>
    <property type="match status" value="1"/>
</dbReference>
<dbReference type="AlphaFoldDB" id="A0A2M7TVS0"/>
<evidence type="ECO:0000256" key="7">
    <source>
        <dbReference type="ARBA" id="ARBA00022801"/>
    </source>
</evidence>
<dbReference type="InterPro" id="IPR003824">
    <property type="entry name" value="UppP"/>
</dbReference>
<keyword evidence="7 14" id="KW-0378">Hydrolase</keyword>
<comment type="subcellular location">
    <subcellularLocation>
        <location evidence="1 14">Cell membrane</location>
        <topology evidence="1 14">Multi-pass membrane protein</topology>
    </subcellularLocation>
</comment>
<feature type="transmembrane region" description="Helical" evidence="14">
    <location>
        <begin position="41"/>
        <end position="62"/>
    </location>
</feature>
<evidence type="ECO:0000256" key="5">
    <source>
        <dbReference type="ARBA" id="ARBA00022475"/>
    </source>
</evidence>
<protein>
    <recommendedName>
        <fullName evidence="4 14">Undecaprenyl-diphosphatase</fullName>
        <ecNumber evidence="3 14">3.6.1.27</ecNumber>
    </recommendedName>
    <alternativeName>
        <fullName evidence="12 14">Bacitracin resistance protein</fullName>
    </alternativeName>
    <alternativeName>
        <fullName evidence="11 14">Undecaprenyl pyrophosphate phosphatase</fullName>
    </alternativeName>
</protein>
<evidence type="ECO:0000313" key="16">
    <source>
        <dbReference type="Proteomes" id="UP000228503"/>
    </source>
</evidence>
<sequence>MTIIQTFILGIVEGISEFLPVSSTFHLIWTSRLLGLVQSDFVKLFQVFIQSGAILAVVFMYWKEILKSTELMKRLILSFIPTALVGYFLYGMIKGIFFESIQFTTTVFIVIGGVFLIVEYLIGRRIITIKKEITTLTVRDAIFIGLFQGLAVVPGVSRAGAVLVGMMFLGYRRDESAKYSFMLSIPTILAASVFDFWEMKDIVMNDNGSILTLTIGTAVAFVSAYFGISWLIRYLQNHSLVIFGWYRIALGIILLLVLSMSP</sequence>
<comment type="similarity">
    <text evidence="2 14">Belongs to the UppP family.</text>
</comment>
<feature type="transmembrane region" description="Helical" evidence="14">
    <location>
        <begin position="103"/>
        <end position="122"/>
    </location>
</feature>
<evidence type="ECO:0000256" key="9">
    <source>
        <dbReference type="ARBA" id="ARBA00023136"/>
    </source>
</evidence>
<feature type="transmembrane region" description="Helical" evidence="14">
    <location>
        <begin position="238"/>
        <end position="258"/>
    </location>
</feature>
<reference evidence="16" key="1">
    <citation type="submission" date="2017-09" db="EMBL/GenBank/DDBJ databases">
        <title>Depth-based differentiation of microbial function through sediment-hosted aquifers and enrichment of novel symbionts in the deep terrestrial subsurface.</title>
        <authorList>
            <person name="Probst A.J."/>
            <person name="Ladd B."/>
            <person name="Jarett J.K."/>
            <person name="Geller-Mcgrath D.E."/>
            <person name="Sieber C.M.K."/>
            <person name="Emerson J.B."/>
            <person name="Anantharaman K."/>
            <person name="Thomas B.C."/>
            <person name="Malmstrom R."/>
            <person name="Stieglmeier M."/>
            <person name="Klingl A."/>
            <person name="Woyke T."/>
            <person name="Ryan C.M."/>
            <person name="Banfield J.F."/>
        </authorList>
    </citation>
    <scope>NUCLEOTIDE SEQUENCE [LARGE SCALE GENOMIC DNA]</scope>
</reference>